<sequence>MRAQIALLFWVVSLGAGAKDAPALQANQEAVPSAVSGKLARIHHLGTPESERGMAVATTLEGVYSTGHSAGRFRDNNSEGSVDVIAAKHLREMTGPDLNKDIVWVRQHGTPAADNATAIATYDVVRGAPEIYIAGHTRGSWGGANQGDSDVFLLKVRPDNGDIVWVRQFGTSASDQAFAVATDPAGAVYVAGHTNGLLPRSGATKNEGGADYFIAKYSSGGDELWIRQFGGPGDDLAKGIATDATGRVYVAGQTSSGLSGANAGLTDLFAAGFSPGGARLWIQQMGTTTAEAVFGVATSRRIDGVVDVYVVGYTGAAFDGNTHVGGFDSIIVNFTNDGIKKWSHQFGTKGNDLALAIASDGGANVYVTGRTNTDLDTSVQDSTANFFLLKYAASNVRAPPKSVHQLGSVNTIDPSAQEDSGQGVAADVRDGVYITGYTQGGFSSPATVNQGGEDYVLLKYADGCTVNPTHPGLKCGISYGWGDPHLVTFDGRAYDFQGVGEFTLVESTSGVPLTAQARLRPWGTSTVVSVMTAVATRLGENRVGVYLGPNGGELRVDGLLVALAPDERIALLGGGRILRDGDNSYILYYPGEDRLIVTLNGTYLDATFALPSLRRGTVRGLLGNFNGNIEDDVAPRNGLPFASPLTFANLYTGAQNLASSWRITAQESLFHYGPGESTEYFTDRNFPAEPVFAGGLPAAQRDSARTTCSLAGIQGEPFLENCILDVALTQNSVFATASARLEGQVRALNGGTAPLPKPAGYRAYFANFQNGVGSGWSSTSVSTTPQGGRTFLGTFGPQSVSLFVGQLPAHTSVTVSFDLLLLGAWQGEGSPTGGGSRDGWGMAINGQSVLSATFSNGSYSQSFPSGGYNPARTGSEANNTLGHPYGDSIYRMKLKANSNTPTIRIDFSGWGLTGTGSRVWGLDNVEVLVE</sequence>
<reference evidence="3 4" key="1">
    <citation type="submission" date="2021-02" db="EMBL/GenBank/DDBJ databases">
        <title>De Novo genome assembly of isolated myxobacteria.</title>
        <authorList>
            <person name="Stevens D.C."/>
        </authorList>
    </citation>
    <scope>NUCLEOTIDE SEQUENCE [LARGE SCALE GENOMIC DNA]</scope>
    <source>
        <strain evidence="3 4">SCHIC003</strain>
    </source>
</reference>
<dbReference type="EMBL" id="CP071091">
    <property type="protein sequence ID" value="QSQ15713.1"/>
    <property type="molecule type" value="Genomic_DNA"/>
</dbReference>
<dbReference type="PANTHER" id="PTHR35580:SF1">
    <property type="entry name" value="PHYTASE-LIKE DOMAIN-CONTAINING PROTEIN"/>
    <property type="match status" value="1"/>
</dbReference>
<dbReference type="PANTHER" id="PTHR35580">
    <property type="entry name" value="CELL SURFACE GLYCOPROTEIN (S-LAYER PROTEIN)-LIKE PROTEIN"/>
    <property type="match status" value="1"/>
</dbReference>
<dbReference type="InterPro" id="IPR010620">
    <property type="entry name" value="SBBP_repeat"/>
</dbReference>
<dbReference type="InterPro" id="IPR001846">
    <property type="entry name" value="VWF_type-D"/>
</dbReference>
<organism evidence="3 4">
    <name type="scientific">Myxococcus landrumensis</name>
    <dbReference type="NCBI Taxonomy" id="2813577"/>
    <lineage>
        <taxon>Bacteria</taxon>
        <taxon>Pseudomonadati</taxon>
        <taxon>Myxococcota</taxon>
        <taxon>Myxococcia</taxon>
        <taxon>Myxococcales</taxon>
        <taxon>Cystobacterineae</taxon>
        <taxon>Myxococcaceae</taxon>
        <taxon>Myxococcus</taxon>
    </lineage>
</organism>
<gene>
    <name evidence="3" type="ORF">JY572_06510</name>
</gene>
<dbReference type="Pfam" id="PF00094">
    <property type="entry name" value="VWD"/>
    <property type="match status" value="1"/>
</dbReference>
<dbReference type="Proteomes" id="UP000663090">
    <property type="component" value="Chromosome"/>
</dbReference>
<feature type="domain" description="VWFD" evidence="2">
    <location>
        <begin position="476"/>
        <end position="669"/>
    </location>
</feature>
<feature type="chain" id="PRO_5047506580" evidence="1">
    <location>
        <begin position="19"/>
        <end position="930"/>
    </location>
</feature>
<dbReference type="RefSeq" id="WP_206717405.1">
    <property type="nucleotide sequence ID" value="NZ_CP071091.1"/>
</dbReference>
<name>A0ABX7NHA6_9BACT</name>
<keyword evidence="4" id="KW-1185">Reference proteome</keyword>
<dbReference type="Pfam" id="PF06739">
    <property type="entry name" value="SBBP"/>
    <property type="match status" value="2"/>
</dbReference>
<evidence type="ECO:0000313" key="3">
    <source>
        <dbReference type="EMBL" id="QSQ15713.1"/>
    </source>
</evidence>
<keyword evidence="1" id="KW-0732">Signal</keyword>
<evidence type="ECO:0000256" key="1">
    <source>
        <dbReference type="SAM" id="SignalP"/>
    </source>
</evidence>
<dbReference type="SMART" id="SM00216">
    <property type="entry name" value="VWD"/>
    <property type="match status" value="1"/>
</dbReference>
<dbReference type="InterPro" id="IPR052918">
    <property type="entry name" value="Motility_Chemotaxis_Reg"/>
</dbReference>
<evidence type="ECO:0000259" key="2">
    <source>
        <dbReference type="PROSITE" id="PS51233"/>
    </source>
</evidence>
<dbReference type="PROSITE" id="PS51233">
    <property type="entry name" value="VWFD"/>
    <property type="match status" value="1"/>
</dbReference>
<feature type="signal peptide" evidence="1">
    <location>
        <begin position="1"/>
        <end position="18"/>
    </location>
</feature>
<protein>
    <submittedName>
        <fullName evidence="3">SBBP repeat-containing protein</fullName>
    </submittedName>
</protein>
<proteinExistence type="predicted"/>
<accession>A0ABX7NHA6</accession>
<evidence type="ECO:0000313" key="4">
    <source>
        <dbReference type="Proteomes" id="UP000663090"/>
    </source>
</evidence>